<name>A0A0V0Z9T4_9BILA</name>
<evidence type="ECO:0000313" key="2">
    <source>
        <dbReference type="Proteomes" id="UP000054783"/>
    </source>
</evidence>
<comment type="caution">
    <text evidence="1">The sequence shown here is derived from an EMBL/GenBank/DDBJ whole genome shotgun (WGS) entry which is preliminary data.</text>
</comment>
<feature type="non-terminal residue" evidence="1">
    <location>
        <position position="96"/>
    </location>
</feature>
<dbReference type="EMBL" id="JYDQ01000289">
    <property type="protein sequence ID" value="KRY09131.1"/>
    <property type="molecule type" value="Genomic_DNA"/>
</dbReference>
<protein>
    <submittedName>
        <fullName evidence="1">Uncharacterized protein</fullName>
    </submittedName>
</protein>
<gene>
    <name evidence="1" type="ORF">T12_13286</name>
</gene>
<accession>A0A0V0Z9T4</accession>
<proteinExistence type="predicted"/>
<dbReference type="Proteomes" id="UP000054783">
    <property type="component" value="Unassembled WGS sequence"/>
</dbReference>
<feature type="non-terminal residue" evidence="1">
    <location>
        <position position="1"/>
    </location>
</feature>
<sequence>LQVEAYRSKQEILDVCQGKRKWLAYYYRICIYHKSSEAEQMCRAAQKMNMFCSNYRRGINSNNCPWKIFQQIYNELASNASPKVETAGHFPVWHQF</sequence>
<organism evidence="1 2">
    <name type="scientific">Trichinella patagoniensis</name>
    <dbReference type="NCBI Taxonomy" id="990121"/>
    <lineage>
        <taxon>Eukaryota</taxon>
        <taxon>Metazoa</taxon>
        <taxon>Ecdysozoa</taxon>
        <taxon>Nematoda</taxon>
        <taxon>Enoplea</taxon>
        <taxon>Dorylaimia</taxon>
        <taxon>Trichinellida</taxon>
        <taxon>Trichinellidae</taxon>
        <taxon>Trichinella</taxon>
    </lineage>
</organism>
<reference evidence="1 2" key="1">
    <citation type="submission" date="2015-01" db="EMBL/GenBank/DDBJ databases">
        <title>Evolution of Trichinella species and genotypes.</title>
        <authorList>
            <person name="Korhonen P.K."/>
            <person name="Edoardo P."/>
            <person name="Giuseppe L.R."/>
            <person name="Gasser R.B."/>
        </authorList>
    </citation>
    <scope>NUCLEOTIDE SEQUENCE [LARGE SCALE GENOMIC DNA]</scope>
    <source>
        <strain evidence="1">ISS2496</strain>
    </source>
</reference>
<dbReference type="AlphaFoldDB" id="A0A0V0Z9T4"/>
<evidence type="ECO:0000313" key="1">
    <source>
        <dbReference type="EMBL" id="KRY09131.1"/>
    </source>
</evidence>
<keyword evidence="2" id="KW-1185">Reference proteome</keyword>